<dbReference type="Gramene" id="OIS96397">
    <property type="protein sequence ID" value="OIS96397"/>
    <property type="gene ID" value="A4A49_58603"/>
</dbReference>
<sequence length="72" mass="8555">KGKSARAAICRMTLAATVYHCWQERNFVIFQKKRRTTTSLINHIIQEVHIRAARFPYLDKVITTLYWYPEIS</sequence>
<protein>
    <submittedName>
        <fullName evidence="1">Uncharacterized protein</fullName>
    </submittedName>
</protein>
<dbReference type="AlphaFoldDB" id="A0A1J6HU46"/>
<dbReference type="STRING" id="49451.A0A1J6HU46"/>
<keyword evidence="2" id="KW-1185">Reference proteome</keyword>
<name>A0A1J6HU46_NICAT</name>
<dbReference type="Proteomes" id="UP000187609">
    <property type="component" value="Unassembled WGS sequence"/>
</dbReference>
<evidence type="ECO:0000313" key="1">
    <source>
        <dbReference type="EMBL" id="OIS96397.1"/>
    </source>
</evidence>
<organism evidence="1 2">
    <name type="scientific">Nicotiana attenuata</name>
    <name type="common">Coyote tobacco</name>
    <dbReference type="NCBI Taxonomy" id="49451"/>
    <lineage>
        <taxon>Eukaryota</taxon>
        <taxon>Viridiplantae</taxon>
        <taxon>Streptophyta</taxon>
        <taxon>Embryophyta</taxon>
        <taxon>Tracheophyta</taxon>
        <taxon>Spermatophyta</taxon>
        <taxon>Magnoliopsida</taxon>
        <taxon>eudicotyledons</taxon>
        <taxon>Gunneridae</taxon>
        <taxon>Pentapetalae</taxon>
        <taxon>asterids</taxon>
        <taxon>lamiids</taxon>
        <taxon>Solanales</taxon>
        <taxon>Solanaceae</taxon>
        <taxon>Nicotianoideae</taxon>
        <taxon>Nicotianeae</taxon>
        <taxon>Nicotiana</taxon>
    </lineage>
</organism>
<accession>A0A1J6HU46</accession>
<evidence type="ECO:0000313" key="2">
    <source>
        <dbReference type="Proteomes" id="UP000187609"/>
    </source>
</evidence>
<dbReference type="SMR" id="A0A1J6HU46"/>
<comment type="caution">
    <text evidence="1">The sequence shown here is derived from an EMBL/GenBank/DDBJ whole genome shotgun (WGS) entry which is preliminary data.</text>
</comment>
<reference evidence="1" key="1">
    <citation type="submission" date="2016-11" db="EMBL/GenBank/DDBJ databases">
        <title>The genome of Nicotiana attenuata.</title>
        <authorList>
            <person name="Xu S."/>
            <person name="Brockmoeller T."/>
            <person name="Gaquerel E."/>
            <person name="Navarro A."/>
            <person name="Kuhl H."/>
            <person name="Gase K."/>
            <person name="Ling Z."/>
            <person name="Zhou W."/>
            <person name="Kreitzer C."/>
            <person name="Stanke M."/>
            <person name="Tang H."/>
            <person name="Lyons E."/>
            <person name="Pandey P."/>
            <person name="Pandey S.P."/>
            <person name="Timmermann B."/>
            <person name="Baldwin I.T."/>
        </authorList>
    </citation>
    <scope>NUCLEOTIDE SEQUENCE [LARGE SCALE GENOMIC DNA]</scope>
    <source>
        <strain evidence="1">UT</strain>
    </source>
</reference>
<proteinExistence type="predicted"/>
<gene>
    <name evidence="1" type="ORF">A4A49_58603</name>
</gene>
<feature type="non-terminal residue" evidence="1">
    <location>
        <position position="1"/>
    </location>
</feature>
<dbReference type="EMBL" id="MJEQ01037194">
    <property type="protein sequence ID" value="OIS96397.1"/>
    <property type="molecule type" value="Genomic_DNA"/>
</dbReference>